<evidence type="ECO:0000313" key="1">
    <source>
        <dbReference type="EMBL" id="RKO61454.1"/>
    </source>
</evidence>
<organism evidence="1 2">
    <name type="scientific">Caldibacillus debilis GB1</name>
    <dbReference type="NCBI Taxonomy" id="1339248"/>
    <lineage>
        <taxon>Bacteria</taxon>
        <taxon>Bacillati</taxon>
        <taxon>Bacillota</taxon>
        <taxon>Bacilli</taxon>
        <taxon>Bacillales</taxon>
        <taxon>Bacillaceae</taxon>
        <taxon>Caldibacillus</taxon>
    </lineage>
</organism>
<dbReference type="EMBL" id="AZRV01000044">
    <property type="protein sequence ID" value="RKO61454.1"/>
    <property type="molecule type" value="Genomic_DNA"/>
</dbReference>
<dbReference type="InterPro" id="IPR016181">
    <property type="entry name" value="Acyl_CoA_acyltransferase"/>
</dbReference>
<keyword evidence="2" id="KW-1185">Reference proteome</keyword>
<dbReference type="Proteomes" id="UP000286235">
    <property type="component" value="Unassembled WGS sequence"/>
</dbReference>
<comment type="caution">
    <text evidence="1">The sequence shown here is derived from an EMBL/GenBank/DDBJ whole genome shotgun (WGS) entry which is preliminary data.</text>
</comment>
<dbReference type="SUPFAM" id="SSF55729">
    <property type="entry name" value="Acyl-CoA N-acyltransferases (Nat)"/>
    <property type="match status" value="1"/>
</dbReference>
<gene>
    <name evidence="1" type="ORF">Cdeb_01403</name>
</gene>
<protein>
    <recommendedName>
        <fullName evidence="3">Acetyltransferase</fullName>
    </recommendedName>
</protein>
<dbReference type="AlphaFoldDB" id="A0A420VCV1"/>
<proteinExistence type="predicted"/>
<sequence>MTRFFTTSRPELTVIKDNEKAFNLYRKMGFVLEGEKVHSLIINGKPVNEYIYIRCRKRQYPGGSDVGHFGSVLKGFLAVEVFREPVQTD</sequence>
<evidence type="ECO:0008006" key="3">
    <source>
        <dbReference type="Google" id="ProtNLM"/>
    </source>
</evidence>
<name>A0A420VCV1_9BACI</name>
<evidence type="ECO:0000313" key="2">
    <source>
        <dbReference type="Proteomes" id="UP000286235"/>
    </source>
</evidence>
<reference evidence="1 2" key="1">
    <citation type="submission" date="2013-12" db="EMBL/GenBank/DDBJ databases">
        <title>Genome and proteome characterization of Caldibacillus debilis GB1 derived from a cellulolytic aero-tolerant co-culture.</title>
        <authorList>
            <person name="Wushke S.T."/>
            <person name="Zhang X."/>
            <person name="Fristensky B."/>
            <person name="Wilkins J.A."/>
            <person name="Levin D.B."/>
            <person name="Sparling R."/>
        </authorList>
    </citation>
    <scope>NUCLEOTIDE SEQUENCE [LARGE SCALE GENOMIC DNA]</scope>
    <source>
        <strain evidence="1 2">GB1</strain>
    </source>
</reference>
<dbReference type="Gene3D" id="3.40.630.30">
    <property type="match status" value="1"/>
</dbReference>
<accession>A0A420VCV1</accession>